<accession>A0A9P7FJA0</accession>
<comment type="caution">
    <text evidence="3">The sequence shown here is derived from an EMBL/GenBank/DDBJ whole genome shotgun (WGS) entry which is preliminary data.</text>
</comment>
<reference evidence="3" key="1">
    <citation type="journal article" date="2020" name="New Phytol.">
        <title>Comparative genomics reveals dynamic genome evolution in host specialist ectomycorrhizal fungi.</title>
        <authorList>
            <person name="Lofgren L.A."/>
            <person name="Nguyen N.H."/>
            <person name="Vilgalys R."/>
            <person name="Ruytinx J."/>
            <person name="Liao H.L."/>
            <person name="Branco S."/>
            <person name="Kuo A."/>
            <person name="LaButti K."/>
            <person name="Lipzen A."/>
            <person name="Andreopoulos W."/>
            <person name="Pangilinan J."/>
            <person name="Riley R."/>
            <person name="Hundley H."/>
            <person name="Na H."/>
            <person name="Barry K."/>
            <person name="Grigoriev I.V."/>
            <person name="Stajich J.E."/>
            <person name="Kennedy P.G."/>
        </authorList>
    </citation>
    <scope>NUCLEOTIDE SEQUENCE</scope>
    <source>
        <strain evidence="3">FC423</strain>
    </source>
</reference>
<dbReference type="GeneID" id="64703026"/>
<evidence type="ECO:0000259" key="2">
    <source>
        <dbReference type="Pfam" id="PF18803"/>
    </source>
</evidence>
<keyword evidence="4" id="KW-1185">Reference proteome</keyword>
<dbReference type="RefSeq" id="XP_041299840.1">
    <property type="nucleotide sequence ID" value="XM_041440767.1"/>
</dbReference>
<feature type="compositionally biased region" description="Acidic residues" evidence="1">
    <location>
        <begin position="69"/>
        <end position="84"/>
    </location>
</feature>
<dbReference type="Proteomes" id="UP000823399">
    <property type="component" value="Unassembled WGS sequence"/>
</dbReference>
<protein>
    <recommendedName>
        <fullName evidence="2">CxC2-like cysteine cluster KDZ transposase-associated domain-containing protein</fullName>
    </recommendedName>
</protein>
<dbReference type="InterPro" id="IPR041457">
    <property type="entry name" value="CxC2_KDZ-assoc"/>
</dbReference>
<dbReference type="EMBL" id="JABBWM010000001">
    <property type="protein sequence ID" value="KAG2120464.1"/>
    <property type="molecule type" value="Genomic_DNA"/>
</dbReference>
<dbReference type="Pfam" id="PF18758">
    <property type="entry name" value="KDZ"/>
    <property type="match status" value="1"/>
</dbReference>
<dbReference type="AlphaFoldDB" id="A0A9P7FJA0"/>
<organism evidence="3 4">
    <name type="scientific">Suillus discolor</name>
    <dbReference type="NCBI Taxonomy" id="1912936"/>
    <lineage>
        <taxon>Eukaryota</taxon>
        <taxon>Fungi</taxon>
        <taxon>Dikarya</taxon>
        <taxon>Basidiomycota</taxon>
        <taxon>Agaricomycotina</taxon>
        <taxon>Agaricomycetes</taxon>
        <taxon>Agaricomycetidae</taxon>
        <taxon>Boletales</taxon>
        <taxon>Suillineae</taxon>
        <taxon>Suillaceae</taxon>
        <taxon>Suillus</taxon>
    </lineage>
</organism>
<feature type="region of interest" description="Disordered" evidence="1">
    <location>
        <begin position="51"/>
        <end position="86"/>
    </location>
</feature>
<dbReference type="InterPro" id="IPR040521">
    <property type="entry name" value="KDZ"/>
</dbReference>
<proteinExistence type="predicted"/>
<dbReference type="Pfam" id="PF18803">
    <property type="entry name" value="CxC2"/>
    <property type="match status" value="1"/>
</dbReference>
<dbReference type="OrthoDB" id="3261436at2759"/>
<sequence>MVGRPSKKARFSRYVDVSEAHPAPAYERFHSYGIQHDGEMSVDTTYVLSQPADEAPAHSSSPILPTVDDWNEPDYQEPDSEFDTLQESAQIPKKKRTAAENPLLQWLPKHSHFLDEIICLEGCGHEGTLLNCRCGTEDTIHLYHCRDCFGVEMVCQMCVVDRHLSNPLHHIDMWNGSFLESIMLKALGLHVQLGHTPGEHCYNAQPVSCDEFTVIDAHGIHDVAVDFCGCETAQIHYKQLLRARWFPATTTDPRTAATFSILELFHLLSFKSKVSTYEFYHSLARRSDNMGISPIKDRYSVFMRMMREWHHVLQLMHAGRGHDPNGIEATQDGRCVVPCPACLHPGMNIPDGWEDLPSNIRWHYVLFLAIDVNFQLKCKAISSDYRDPSLNSGWAYFVKEHAYKQFLSERSTEQQERSTCVSHNVVNAADTKVSRGLAATGVGHVATSTREMGPGNRRDTLDDHFSDWNWKKTTMLGQTLLRKLNEATVAAQAHQDKLTELEGAINTSTIVLWQADVEVWEEDSTKPNPFES</sequence>
<feature type="domain" description="CxC2-like cysteine cluster KDZ transposase-associated" evidence="2">
    <location>
        <begin position="184"/>
        <end position="291"/>
    </location>
</feature>
<gene>
    <name evidence="3" type="ORF">F5147DRAFT_766385</name>
</gene>
<evidence type="ECO:0000256" key="1">
    <source>
        <dbReference type="SAM" id="MobiDB-lite"/>
    </source>
</evidence>
<evidence type="ECO:0000313" key="4">
    <source>
        <dbReference type="Proteomes" id="UP000823399"/>
    </source>
</evidence>
<evidence type="ECO:0000313" key="3">
    <source>
        <dbReference type="EMBL" id="KAG2120464.1"/>
    </source>
</evidence>
<name>A0A9P7FJA0_9AGAM</name>